<dbReference type="InterPro" id="IPR008271">
    <property type="entry name" value="Ser/Thr_kinase_AS"/>
</dbReference>
<feature type="binding site" evidence="5">
    <location>
        <position position="113"/>
    </location>
    <ligand>
        <name>ATP</name>
        <dbReference type="ChEBI" id="CHEBI:30616"/>
    </ligand>
</feature>
<sequence length="958" mass="103152">MDERTRRALAVVRELLDLAPVQRAAHLAAACGDDAALRREVETLFAQAAAIESSLEAPDGEDAGNDAAADSDALIGSRLGAYHILERLGRGGMGVVYKAERREADFRQRVAIKLIRRGHDFDEVQARFLRERRILARLSHPNLARFIDGGIAPDGRPWFALEYVQGRSLTAWCDARRLDLHARIALLQDVCAAVEYAHSQLVVHRDLKPGNILVDDQGQVRLLDFGIAGLLQGDGDDTCLTGAGGRRALTPQYAAPEQFGDEPAGVAADVYSLGMIGYELVTGVLPYAVPRHDAVAAGRIAGNAPFLPPASAIARTTQETPRDTAQAERAARLAARATSARAFRRQVRGDLSRILARALEKEPARRYSSVQRLADDLAAWRQGRAIAAHPGARGYRLYMFLRRNRVAVALAAVAALALLAGMAAVVVQARRVEEASRRGAAVQDFLTGLFENAVPGAAADQVPDTRELLARGAGRARSELAAQPLLQADLLRVLGRIHVQLALHDEAEPLLRDAIRLYEQAGATENGALADSVYELAYLQRRRNRYEEAQTLLQRGLSLNAGRDLALEARLRNLLGVVLAQRKRVDEGVAELQQALRLRRQLEQPPGKEVAISLNDLGTTLGGAGRAAEALPYLREAVALNRQLFGPAHVNLSNSLSNLGEPLRSLGRLDEAEAALRESVAIDAKVYRQPNSAQARHLANLALIALVRGDGAAAEAPLREALRLRQAIYREDDPQIAQIRTNLATALGLQLRYAEAADMAAQAIAAFDQAAGDWRGVTAAALQTRAVALRQLARADEAIADGRRALALLQAARGEDSAETQRARGALGKSLLLAGRRGEAAPLLRTALARSRALLPAAHPDLIEREANVAALEMANGDDAAARAHFEAALAIAVEGAAPGLPALLEARLGLAELLARQGEKEASHALAERIREPMQQRPAGDALRKRWEALPGAKHES</sequence>
<evidence type="ECO:0000256" key="7">
    <source>
        <dbReference type="SAM" id="Phobius"/>
    </source>
</evidence>
<feature type="region of interest" description="Disordered" evidence="6">
    <location>
        <begin position="928"/>
        <end position="958"/>
    </location>
</feature>
<feature type="domain" description="Protein kinase" evidence="8">
    <location>
        <begin position="82"/>
        <end position="378"/>
    </location>
</feature>
<evidence type="ECO:0000256" key="2">
    <source>
        <dbReference type="ARBA" id="ARBA00022741"/>
    </source>
</evidence>
<keyword evidence="3 9" id="KW-0418">Kinase</keyword>
<keyword evidence="1" id="KW-0808">Transferase</keyword>
<keyword evidence="4 5" id="KW-0067">ATP-binding</keyword>
<dbReference type="Gene3D" id="1.10.510.10">
    <property type="entry name" value="Transferase(Phosphotransferase) domain 1"/>
    <property type="match status" value="1"/>
</dbReference>
<feature type="transmembrane region" description="Helical" evidence="7">
    <location>
        <begin position="406"/>
        <end position="427"/>
    </location>
</feature>
<organism evidence="9 10">
    <name type="scientific">Tahibacter harae</name>
    <dbReference type="NCBI Taxonomy" id="2963937"/>
    <lineage>
        <taxon>Bacteria</taxon>
        <taxon>Pseudomonadati</taxon>
        <taxon>Pseudomonadota</taxon>
        <taxon>Gammaproteobacteria</taxon>
        <taxon>Lysobacterales</taxon>
        <taxon>Rhodanobacteraceae</taxon>
        <taxon>Tahibacter</taxon>
    </lineage>
</organism>
<dbReference type="RefSeq" id="WP_255916002.1">
    <property type="nucleotide sequence ID" value="NZ_JANFQO010000021.1"/>
</dbReference>
<evidence type="ECO:0000256" key="3">
    <source>
        <dbReference type="ARBA" id="ARBA00022777"/>
    </source>
</evidence>
<dbReference type="PROSITE" id="PS00108">
    <property type="entry name" value="PROTEIN_KINASE_ST"/>
    <property type="match status" value="1"/>
</dbReference>
<dbReference type="PROSITE" id="PS00107">
    <property type="entry name" value="PROTEIN_KINASE_ATP"/>
    <property type="match status" value="1"/>
</dbReference>
<dbReference type="GO" id="GO:0016301">
    <property type="term" value="F:kinase activity"/>
    <property type="evidence" value="ECO:0007669"/>
    <property type="project" value="UniProtKB-KW"/>
</dbReference>
<evidence type="ECO:0000313" key="10">
    <source>
        <dbReference type="Proteomes" id="UP001165498"/>
    </source>
</evidence>
<evidence type="ECO:0000256" key="4">
    <source>
        <dbReference type="ARBA" id="ARBA00022840"/>
    </source>
</evidence>
<dbReference type="Pfam" id="PF13374">
    <property type="entry name" value="TPR_10"/>
    <property type="match status" value="1"/>
</dbReference>
<dbReference type="EMBL" id="JANFQO010000021">
    <property type="protein sequence ID" value="MCQ4166816.1"/>
    <property type="molecule type" value="Genomic_DNA"/>
</dbReference>
<comment type="caution">
    <text evidence="9">The sequence shown here is derived from an EMBL/GenBank/DDBJ whole genome shotgun (WGS) entry which is preliminary data.</text>
</comment>
<keyword evidence="10" id="KW-1185">Reference proteome</keyword>
<evidence type="ECO:0000256" key="1">
    <source>
        <dbReference type="ARBA" id="ARBA00022679"/>
    </source>
</evidence>
<dbReference type="PANTHER" id="PTHR43289:SF34">
    <property type="entry name" value="SERINE_THREONINE-PROTEIN KINASE YBDM-RELATED"/>
    <property type="match status" value="1"/>
</dbReference>
<dbReference type="Proteomes" id="UP001165498">
    <property type="component" value="Unassembled WGS sequence"/>
</dbReference>
<dbReference type="SUPFAM" id="SSF48452">
    <property type="entry name" value="TPR-like"/>
    <property type="match status" value="4"/>
</dbReference>
<dbReference type="Gene3D" id="1.25.40.10">
    <property type="entry name" value="Tetratricopeptide repeat domain"/>
    <property type="match status" value="3"/>
</dbReference>
<keyword evidence="2 5" id="KW-0547">Nucleotide-binding</keyword>
<dbReference type="SMART" id="SM00220">
    <property type="entry name" value="S_TKc"/>
    <property type="match status" value="1"/>
</dbReference>
<dbReference type="Pfam" id="PF00069">
    <property type="entry name" value="Pkinase"/>
    <property type="match status" value="1"/>
</dbReference>
<name>A0ABT1QX09_9GAMM</name>
<feature type="compositionally biased region" description="Basic and acidic residues" evidence="6">
    <location>
        <begin position="943"/>
        <end position="958"/>
    </location>
</feature>
<proteinExistence type="predicted"/>
<dbReference type="SMART" id="SM00028">
    <property type="entry name" value="TPR"/>
    <property type="match status" value="9"/>
</dbReference>
<evidence type="ECO:0000259" key="8">
    <source>
        <dbReference type="PROSITE" id="PS50011"/>
    </source>
</evidence>
<accession>A0ABT1QX09</accession>
<reference evidence="9" key="1">
    <citation type="submission" date="2022-07" db="EMBL/GenBank/DDBJ databases">
        <title>Tahibacter sp., a new gammaproteobacterium isolated from the silt sample collected at pig farm.</title>
        <authorList>
            <person name="Chen H."/>
        </authorList>
    </citation>
    <scope>NUCLEOTIDE SEQUENCE</scope>
    <source>
        <strain evidence="9">P2K</strain>
    </source>
</reference>
<dbReference type="Gene3D" id="3.30.200.20">
    <property type="entry name" value="Phosphorylase Kinase, domain 1"/>
    <property type="match status" value="1"/>
</dbReference>
<dbReference type="SUPFAM" id="SSF56112">
    <property type="entry name" value="Protein kinase-like (PK-like)"/>
    <property type="match status" value="1"/>
</dbReference>
<dbReference type="InterPro" id="IPR000719">
    <property type="entry name" value="Prot_kinase_dom"/>
</dbReference>
<dbReference type="PANTHER" id="PTHR43289">
    <property type="entry name" value="MITOGEN-ACTIVATED PROTEIN KINASE KINASE KINASE 20-RELATED"/>
    <property type="match status" value="1"/>
</dbReference>
<gene>
    <name evidence="9" type="ORF">NM961_19050</name>
</gene>
<dbReference type="InterPro" id="IPR019734">
    <property type="entry name" value="TPR_rpt"/>
</dbReference>
<keyword evidence="7" id="KW-0472">Membrane</keyword>
<evidence type="ECO:0000256" key="6">
    <source>
        <dbReference type="SAM" id="MobiDB-lite"/>
    </source>
</evidence>
<dbReference type="InterPro" id="IPR011009">
    <property type="entry name" value="Kinase-like_dom_sf"/>
</dbReference>
<dbReference type="PROSITE" id="PS50011">
    <property type="entry name" value="PROTEIN_KINASE_DOM"/>
    <property type="match status" value="1"/>
</dbReference>
<dbReference type="InterPro" id="IPR011990">
    <property type="entry name" value="TPR-like_helical_dom_sf"/>
</dbReference>
<keyword evidence="7" id="KW-0812">Transmembrane</keyword>
<protein>
    <submittedName>
        <fullName evidence="9">Serine/threonine-protein kinase</fullName>
    </submittedName>
</protein>
<dbReference type="Pfam" id="PF13424">
    <property type="entry name" value="TPR_12"/>
    <property type="match status" value="2"/>
</dbReference>
<evidence type="ECO:0000256" key="5">
    <source>
        <dbReference type="PROSITE-ProRule" id="PRU10141"/>
    </source>
</evidence>
<keyword evidence="7" id="KW-1133">Transmembrane helix</keyword>
<dbReference type="InterPro" id="IPR017441">
    <property type="entry name" value="Protein_kinase_ATP_BS"/>
</dbReference>
<dbReference type="CDD" id="cd14014">
    <property type="entry name" value="STKc_PknB_like"/>
    <property type="match status" value="1"/>
</dbReference>
<evidence type="ECO:0000313" key="9">
    <source>
        <dbReference type="EMBL" id="MCQ4166816.1"/>
    </source>
</evidence>